<reference evidence="3 4" key="1">
    <citation type="submission" date="2024-04" db="EMBL/GenBank/DDBJ databases">
        <title>Bacillus oryzaecorticis sp. nov., a moderately halophilic bacterium isolated from rice husks.</title>
        <authorList>
            <person name="Zhu H.-S."/>
        </authorList>
    </citation>
    <scope>NUCLEOTIDE SEQUENCE [LARGE SCALE GENOMIC DNA]</scope>
    <source>
        <strain evidence="3 4">ZC255</strain>
    </source>
</reference>
<comment type="similarity">
    <text evidence="1">Belongs to the AHA1 family.</text>
</comment>
<feature type="domain" description="Activator of Hsp90 ATPase homologue 1/2-like C-terminal" evidence="2">
    <location>
        <begin position="27"/>
        <end position="171"/>
    </location>
</feature>
<accession>A0ABU9KAT4</accession>
<dbReference type="InterPro" id="IPR023393">
    <property type="entry name" value="START-like_dom_sf"/>
</dbReference>
<name>A0ABU9KAT4_9BACI</name>
<dbReference type="Gene3D" id="3.30.530.20">
    <property type="match status" value="1"/>
</dbReference>
<evidence type="ECO:0000259" key="2">
    <source>
        <dbReference type="Pfam" id="PF08327"/>
    </source>
</evidence>
<protein>
    <submittedName>
        <fullName evidence="3">SRPBCC domain-containing protein</fullName>
    </submittedName>
</protein>
<dbReference type="SUPFAM" id="SSF55961">
    <property type="entry name" value="Bet v1-like"/>
    <property type="match status" value="1"/>
</dbReference>
<dbReference type="Proteomes" id="UP001389717">
    <property type="component" value="Unassembled WGS sequence"/>
</dbReference>
<comment type="caution">
    <text evidence="3">The sequence shown here is derived from an EMBL/GenBank/DDBJ whole genome shotgun (WGS) entry which is preliminary data.</text>
</comment>
<evidence type="ECO:0000256" key="1">
    <source>
        <dbReference type="ARBA" id="ARBA00006817"/>
    </source>
</evidence>
<dbReference type="EMBL" id="JBBYAF010000024">
    <property type="protein sequence ID" value="MEL3973214.1"/>
    <property type="molecule type" value="Genomic_DNA"/>
</dbReference>
<keyword evidence="4" id="KW-1185">Reference proteome</keyword>
<dbReference type="InterPro" id="IPR013538">
    <property type="entry name" value="ASHA1/2-like_C"/>
</dbReference>
<organism evidence="3 4">
    <name type="scientific">Rossellomorea oryzaecorticis</name>
    <dbReference type="NCBI Taxonomy" id="1396505"/>
    <lineage>
        <taxon>Bacteria</taxon>
        <taxon>Bacillati</taxon>
        <taxon>Bacillota</taxon>
        <taxon>Bacilli</taxon>
        <taxon>Bacillales</taxon>
        <taxon>Bacillaceae</taxon>
        <taxon>Rossellomorea</taxon>
    </lineage>
</organism>
<dbReference type="RefSeq" id="WP_341984305.1">
    <property type="nucleotide sequence ID" value="NZ_JBBYAF010000024.1"/>
</dbReference>
<gene>
    <name evidence="3" type="ORF">AAEO50_13080</name>
</gene>
<proteinExistence type="inferred from homology"/>
<dbReference type="Pfam" id="PF08327">
    <property type="entry name" value="AHSA1"/>
    <property type="match status" value="1"/>
</dbReference>
<evidence type="ECO:0000313" key="3">
    <source>
        <dbReference type="EMBL" id="MEL3973214.1"/>
    </source>
</evidence>
<evidence type="ECO:0000313" key="4">
    <source>
        <dbReference type="Proteomes" id="UP001389717"/>
    </source>
</evidence>
<sequence length="174" mass="20020">MFGFNEANGLNTNVDGRDLIIERILHAPRHLVFEAFSDSGQLADWWGPRGWKTENREFTFEPNGVWIYGMRCNDQKQADFYGMESWGKAVFREIVAPEKIVYVDSFSDEEGNEVENMPEMLITLTFVDQGDQTKLIMRNQFASVEKLQQVLDMGVVEGVASQMDCLDDHLEEKK</sequence>